<evidence type="ECO:0000256" key="2">
    <source>
        <dbReference type="ARBA" id="ARBA00009477"/>
    </source>
</evidence>
<dbReference type="Pfam" id="PF25944">
    <property type="entry name" value="Beta-barrel_RND"/>
    <property type="match status" value="1"/>
</dbReference>
<dbReference type="InterPro" id="IPR058626">
    <property type="entry name" value="MdtA-like_b-barrel"/>
</dbReference>
<comment type="similarity">
    <text evidence="2">Belongs to the membrane fusion protein (MFP) (TC 8.A.1) family.</text>
</comment>
<evidence type="ECO:0000259" key="7">
    <source>
        <dbReference type="Pfam" id="PF25876"/>
    </source>
</evidence>
<evidence type="ECO:0000313" key="11">
    <source>
        <dbReference type="EMBL" id="PWK83510.1"/>
    </source>
</evidence>
<dbReference type="Pfam" id="PF25967">
    <property type="entry name" value="RND-MFP_C"/>
    <property type="match status" value="1"/>
</dbReference>
<evidence type="ECO:0000256" key="4">
    <source>
        <dbReference type="ARBA" id="ARBA00022475"/>
    </source>
</evidence>
<keyword evidence="4" id="KW-1003">Cell membrane</keyword>
<evidence type="ECO:0000313" key="12">
    <source>
        <dbReference type="Proteomes" id="UP000245812"/>
    </source>
</evidence>
<dbReference type="NCBIfam" id="TIGR01730">
    <property type="entry name" value="RND_mfp"/>
    <property type="match status" value="1"/>
</dbReference>
<protein>
    <submittedName>
        <fullName evidence="11">Multidrug efflux system membrane fusion protein</fullName>
    </submittedName>
</protein>
<evidence type="ECO:0000259" key="10">
    <source>
        <dbReference type="Pfam" id="PF25967"/>
    </source>
</evidence>
<dbReference type="InterPro" id="IPR058625">
    <property type="entry name" value="MdtA-like_BSH"/>
</dbReference>
<dbReference type="Proteomes" id="UP000245812">
    <property type="component" value="Unassembled WGS sequence"/>
</dbReference>
<dbReference type="GO" id="GO:1990281">
    <property type="term" value="C:efflux pump complex"/>
    <property type="evidence" value="ECO:0007669"/>
    <property type="project" value="TreeGrafter"/>
</dbReference>
<reference evidence="11 12" key="1">
    <citation type="submission" date="2018-05" db="EMBL/GenBank/DDBJ databases">
        <title>Genomic Encyclopedia of Type Strains, Phase IV (KMG-IV): sequencing the most valuable type-strain genomes for metagenomic binning, comparative biology and taxonomic classification.</title>
        <authorList>
            <person name="Goeker M."/>
        </authorList>
    </citation>
    <scope>NUCLEOTIDE SEQUENCE [LARGE SCALE GENOMIC DNA]</scope>
    <source>
        <strain evidence="11 12">DSM 14263</strain>
    </source>
</reference>
<name>A0A316HS67_9GAMM</name>
<evidence type="ECO:0000256" key="5">
    <source>
        <dbReference type="ARBA" id="ARBA00022519"/>
    </source>
</evidence>
<keyword evidence="12" id="KW-1185">Reference proteome</keyword>
<dbReference type="GO" id="GO:0015562">
    <property type="term" value="F:efflux transmembrane transporter activity"/>
    <property type="evidence" value="ECO:0007669"/>
    <property type="project" value="TreeGrafter"/>
</dbReference>
<organism evidence="11 12">
    <name type="scientific">Fulvimonas soli</name>
    <dbReference type="NCBI Taxonomy" id="155197"/>
    <lineage>
        <taxon>Bacteria</taxon>
        <taxon>Pseudomonadati</taxon>
        <taxon>Pseudomonadota</taxon>
        <taxon>Gammaproteobacteria</taxon>
        <taxon>Lysobacterales</taxon>
        <taxon>Rhodanobacteraceae</taxon>
        <taxon>Fulvimonas</taxon>
    </lineage>
</organism>
<dbReference type="InterPro" id="IPR006143">
    <property type="entry name" value="RND_pump_MFP"/>
</dbReference>
<dbReference type="PANTHER" id="PTHR30469">
    <property type="entry name" value="MULTIDRUG RESISTANCE PROTEIN MDTA"/>
    <property type="match status" value="1"/>
</dbReference>
<dbReference type="Pfam" id="PF25876">
    <property type="entry name" value="HH_MFP_RND"/>
    <property type="match status" value="1"/>
</dbReference>
<comment type="caution">
    <text evidence="11">The sequence shown here is derived from an EMBL/GenBank/DDBJ whole genome shotgun (WGS) entry which is preliminary data.</text>
</comment>
<evidence type="ECO:0000256" key="3">
    <source>
        <dbReference type="ARBA" id="ARBA00022448"/>
    </source>
</evidence>
<feature type="domain" description="Multidrug resistance protein MdtA-like alpha-helical hairpin" evidence="7">
    <location>
        <begin position="133"/>
        <end position="203"/>
    </location>
</feature>
<feature type="domain" description="Multidrug resistance protein MdtA-like beta-barrel" evidence="9">
    <location>
        <begin position="239"/>
        <end position="317"/>
    </location>
</feature>
<evidence type="ECO:0000256" key="1">
    <source>
        <dbReference type="ARBA" id="ARBA00004236"/>
    </source>
</evidence>
<feature type="domain" description="Multidrug resistance protein MdtA-like C-terminal permuted SH3" evidence="10">
    <location>
        <begin position="325"/>
        <end position="382"/>
    </location>
</feature>
<dbReference type="PANTHER" id="PTHR30469:SF36">
    <property type="entry name" value="BLL3903 PROTEIN"/>
    <property type="match status" value="1"/>
</dbReference>
<keyword evidence="6" id="KW-0472">Membrane</keyword>
<accession>A0A316HS67</accession>
<dbReference type="InterPro" id="IPR058624">
    <property type="entry name" value="MdtA-like_HH"/>
</dbReference>
<gene>
    <name evidence="11" type="ORF">C7456_11343</name>
</gene>
<evidence type="ECO:0000256" key="6">
    <source>
        <dbReference type="ARBA" id="ARBA00023136"/>
    </source>
</evidence>
<feature type="domain" description="Multidrug resistance protein MdtA-like barrel-sandwich hybrid" evidence="8">
    <location>
        <begin position="94"/>
        <end position="234"/>
    </location>
</feature>
<dbReference type="Gene3D" id="1.10.287.470">
    <property type="entry name" value="Helix hairpin bin"/>
    <property type="match status" value="1"/>
</dbReference>
<dbReference type="Gene3D" id="2.40.50.100">
    <property type="match status" value="1"/>
</dbReference>
<sequence length="398" mass="41850">MAARRAARLIRSVRPASGRDLQRSQRMSAKKILLILVVLLLAAAGVHFLGHPSGKGTAGAGHAVAAVPVQVAPVAAGDVDLSLQVVGRAEAWSTVTLRAQVSAQLQALGFQPGSRVKKGQLLVQLDPRLLKAQLDQARGAVAKDRAELQKAQADQRRYAAMLARGFVSRADYDAYQANLEVARAALQSDLAAQELAQTQLDYTRVTAPFDGIAGAPLAWPGAQVTAQSTDLVVLNQVEPIRVDFNVPEGSLAAVRAALARGPVPVRAAIPGDPQPLQGTLEFVDNAVDNSTGTILLKARFDNPDMRLTPGQFVQVSLPTARIARALSVPVQAVQSSARGSFVFVLKADGTVAQRYVTPGPSTGGRTVIEQGVSAGEQVVTEGQMLLVDGSRVQVRQGG</sequence>
<dbReference type="AlphaFoldDB" id="A0A316HS67"/>
<dbReference type="Gene3D" id="2.40.30.170">
    <property type="match status" value="1"/>
</dbReference>
<keyword evidence="5" id="KW-0997">Cell inner membrane</keyword>
<evidence type="ECO:0000259" key="9">
    <source>
        <dbReference type="Pfam" id="PF25944"/>
    </source>
</evidence>
<dbReference type="InterPro" id="IPR058627">
    <property type="entry name" value="MdtA-like_C"/>
</dbReference>
<dbReference type="Pfam" id="PF25917">
    <property type="entry name" value="BSH_RND"/>
    <property type="match status" value="1"/>
</dbReference>
<comment type="subcellular location">
    <subcellularLocation>
        <location evidence="1">Cell membrane</location>
    </subcellularLocation>
</comment>
<evidence type="ECO:0000259" key="8">
    <source>
        <dbReference type="Pfam" id="PF25917"/>
    </source>
</evidence>
<dbReference type="EMBL" id="QGHC01000013">
    <property type="protein sequence ID" value="PWK83510.1"/>
    <property type="molecule type" value="Genomic_DNA"/>
</dbReference>
<dbReference type="Gene3D" id="2.40.420.20">
    <property type="match status" value="1"/>
</dbReference>
<dbReference type="SUPFAM" id="SSF111369">
    <property type="entry name" value="HlyD-like secretion proteins"/>
    <property type="match status" value="1"/>
</dbReference>
<proteinExistence type="inferred from homology"/>
<keyword evidence="3" id="KW-0813">Transport</keyword>